<comment type="caution">
    <text evidence="2">The sequence shown here is derived from an EMBL/GenBank/DDBJ whole genome shotgun (WGS) entry which is preliminary data.</text>
</comment>
<gene>
    <name evidence="2" type="ORF">SGQ83_19400</name>
</gene>
<dbReference type="RefSeq" id="WP_230003773.1">
    <property type="nucleotide sequence ID" value="NZ_CP087134.1"/>
</dbReference>
<accession>A0ABU4RIF0</accession>
<feature type="chain" id="PRO_5046315513" evidence="1">
    <location>
        <begin position="20"/>
        <end position="205"/>
    </location>
</feature>
<reference evidence="2 3" key="1">
    <citation type="submission" date="2023-11" db="EMBL/GenBank/DDBJ databases">
        <title>Unpublished Manusciprt.</title>
        <authorList>
            <person name="Saticioglu I.B."/>
            <person name="Ay H."/>
            <person name="Ajmi N."/>
            <person name="Altun S."/>
            <person name="Duman M."/>
        </authorList>
    </citation>
    <scope>NUCLEOTIDE SEQUENCE [LARGE SCALE GENOMIC DNA]</scope>
    <source>
        <strain evidence="2 3">Fl-318</strain>
    </source>
</reference>
<dbReference type="EMBL" id="JAWXVI010000010">
    <property type="protein sequence ID" value="MDX6191529.1"/>
    <property type="molecule type" value="Genomic_DNA"/>
</dbReference>
<evidence type="ECO:0000313" key="3">
    <source>
        <dbReference type="Proteomes" id="UP001273350"/>
    </source>
</evidence>
<proteinExistence type="predicted"/>
<protein>
    <submittedName>
        <fullName evidence="2">Uncharacterized protein</fullName>
    </submittedName>
</protein>
<sequence length="205" mass="23791">MKLKTALLFALLFSNFIFSQNTIKLTANYGSENNDIQNLLDFDDIYIEQLHFEGENLKGKHYEISLQEFTKGKLTHTYSLFDTYGNDDYFKLKSSKESLKFFFKTTDKKVKIYVQGTQLGSKTVYFKLKSPFEDYALKDFFGSKKELNFDISNNPEIPLLALITPTIHKDGSSSYCEVAQSDIKPENFGTHFKIPHYFIITIKFK</sequence>
<evidence type="ECO:0000256" key="1">
    <source>
        <dbReference type="SAM" id="SignalP"/>
    </source>
</evidence>
<name>A0ABU4RIF0_9FLAO</name>
<keyword evidence="1" id="KW-0732">Signal</keyword>
<organism evidence="2 3">
    <name type="scientific">Flavobacterium cupriresistens</name>
    <dbReference type="NCBI Taxonomy" id="2893885"/>
    <lineage>
        <taxon>Bacteria</taxon>
        <taxon>Pseudomonadati</taxon>
        <taxon>Bacteroidota</taxon>
        <taxon>Flavobacteriia</taxon>
        <taxon>Flavobacteriales</taxon>
        <taxon>Flavobacteriaceae</taxon>
        <taxon>Flavobacterium</taxon>
    </lineage>
</organism>
<feature type="signal peptide" evidence="1">
    <location>
        <begin position="1"/>
        <end position="19"/>
    </location>
</feature>
<evidence type="ECO:0000313" key="2">
    <source>
        <dbReference type="EMBL" id="MDX6191529.1"/>
    </source>
</evidence>
<dbReference type="Proteomes" id="UP001273350">
    <property type="component" value="Unassembled WGS sequence"/>
</dbReference>
<keyword evidence="3" id="KW-1185">Reference proteome</keyword>